<dbReference type="PATRIC" id="fig|199198.4.peg.2504"/>
<comment type="caution">
    <text evidence="1">The sequence shown here is derived from an EMBL/GenBank/DDBJ whole genome shotgun (WGS) entry which is preliminary data.</text>
</comment>
<protein>
    <submittedName>
        <fullName evidence="1">Uncharacterized protein</fullName>
    </submittedName>
</protein>
<organism evidence="1 2">
    <name type="scientific">Pseudomonas syringae pv. aceris</name>
    <dbReference type="NCBI Taxonomy" id="199198"/>
    <lineage>
        <taxon>Bacteria</taxon>
        <taxon>Pseudomonadati</taxon>
        <taxon>Pseudomonadota</taxon>
        <taxon>Gammaproteobacteria</taxon>
        <taxon>Pseudomonadales</taxon>
        <taxon>Pseudomonadaceae</taxon>
        <taxon>Pseudomonas</taxon>
        <taxon>Pseudomonas syringae</taxon>
    </lineage>
</organism>
<proteinExistence type="predicted"/>
<accession>A0A0L8IQ74</accession>
<evidence type="ECO:0000313" key="2">
    <source>
        <dbReference type="Proteomes" id="UP000050297"/>
    </source>
</evidence>
<gene>
    <name evidence="1" type="ORF">ALO91_03993</name>
</gene>
<sequence length="117" mass="13315">MQLDSLYSLYSWMVKGGWLKGNPVALVKKPEALIDPMIQRFLPVEGIALALRRSPFGDSMTIRTLIPQASGHRFHGHPDTFRQAATQDYSILSTSFFEAKRSSWSVYPCVKSERYYA</sequence>
<evidence type="ECO:0000313" key="1">
    <source>
        <dbReference type="EMBL" id="KPW15866.1"/>
    </source>
</evidence>
<dbReference type="Proteomes" id="UP000050297">
    <property type="component" value="Unassembled WGS sequence"/>
</dbReference>
<dbReference type="EMBL" id="LJPM01000414">
    <property type="protein sequence ID" value="KPW15866.1"/>
    <property type="molecule type" value="Genomic_DNA"/>
</dbReference>
<dbReference type="AlphaFoldDB" id="A0A0L8IQ74"/>
<name>A0A0L8IQ74_PSESX</name>
<reference evidence="1 2" key="1">
    <citation type="submission" date="2015-09" db="EMBL/GenBank/DDBJ databases">
        <title>Genome announcement of multiple Pseudomonas syringae strains.</title>
        <authorList>
            <person name="Thakur S."/>
            <person name="Wang P.W."/>
            <person name="Gong Y."/>
            <person name="Weir B.S."/>
            <person name="Guttman D.S."/>
        </authorList>
    </citation>
    <scope>NUCLEOTIDE SEQUENCE [LARGE SCALE GENOMIC DNA]</scope>
    <source>
        <strain evidence="1 2">ICMP2802</strain>
    </source>
</reference>